<keyword evidence="3" id="KW-1185">Reference proteome</keyword>
<dbReference type="PROSITE" id="PS51257">
    <property type="entry name" value="PROKAR_LIPOPROTEIN"/>
    <property type="match status" value="1"/>
</dbReference>
<gene>
    <name evidence="2" type="ORF">WAE58_09395</name>
</gene>
<dbReference type="EMBL" id="JBBEUB010000002">
    <property type="protein sequence ID" value="MEJ2902641.1"/>
    <property type="molecule type" value="Genomic_DNA"/>
</dbReference>
<name>A0ABU8NLT0_9SPHI</name>
<evidence type="ECO:0000259" key="1">
    <source>
        <dbReference type="Pfam" id="PF01823"/>
    </source>
</evidence>
<evidence type="ECO:0000313" key="2">
    <source>
        <dbReference type="EMBL" id="MEJ2902641.1"/>
    </source>
</evidence>
<accession>A0ABU8NLT0</accession>
<sequence>MKKAILFMVVVVTFASCKKKSEEIIIEEKLSPDIELVVNGATEETQPLYQPSETYNFLGFGYDATDKFNNQASIRASVVDVEAYTAAEFSKINIDRAGEGSWKTIEADNAVDLSERFSNSFQDTQGLRLFGNTVENTFPGTFVTDKKYVYGHYCLYWIFKRCKFHDWQSLNNSLTSGFKRDITLLSAQELVHKYGTHVLKGVRMGAKLDVFYQAEAKGENRQSIIKEGLRYAVKRTFGLPTGGLDDVNLRNLNANSSAQIYFSSTGGDMSKLKIETINNRQIVNITNWLSANTEDNAQFIFAYDNGLVPLDSFIDDSVKKAEVKSYLEQYFASKAAKLTN</sequence>
<evidence type="ECO:0000313" key="3">
    <source>
        <dbReference type="Proteomes" id="UP001378956"/>
    </source>
</evidence>
<dbReference type="Proteomes" id="UP001378956">
    <property type="component" value="Unassembled WGS sequence"/>
</dbReference>
<protein>
    <submittedName>
        <fullName evidence="2">MAC/perforin domain-containing protein</fullName>
    </submittedName>
</protein>
<organism evidence="2 3">
    <name type="scientific">Pedobacter panaciterrae</name>
    <dbReference type="NCBI Taxonomy" id="363849"/>
    <lineage>
        <taxon>Bacteria</taxon>
        <taxon>Pseudomonadati</taxon>
        <taxon>Bacteroidota</taxon>
        <taxon>Sphingobacteriia</taxon>
        <taxon>Sphingobacteriales</taxon>
        <taxon>Sphingobacteriaceae</taxon>
        <taxon>Pedobacter</taxon>
    </lineage>
</organism>
<reference evidence="2 3" key="1">
    <citation type="submission" date="2024-03" db="EMBL/GenBank/DDBJ databases">
        <title>Sequence of Lycoming College Course Isolates.</title>
        <authorList>
            <person name="Plotts O."/>
            <person name="Newman J."/>
        </authorList>
    </citation>
    <scope>NUCLEOTIDE SEQUENCE [LARGE SCALE GENOMIC DNA]</scope>
    <source>
        <strain evidence="2 3">CJB-3</strain>
    </source>
</reference>
<comment type="caution">
    <text evidence="2">The sequence shown here is derived from an EMBL/GenBank/DDBJ whole genome shotgun (WGS) entry which is preliminary data.</text>
</comment>
<dbReference type="InterPro" id="IPR020864">
    <property type="entry name" value="MACPF"/>
</dbReference>
<proteinExistence type="predicted"/>
<dbReference type="RefSeq" id="WP_337716265.1">
    <property type="nucleotide sequence ID" value="NZ_JBBEUB010000002.1"/>
</dbReference>
<feature type="domain" description="MACPF" evidence="1">
    <location>
        <begin position="173"/>
        <end position="330"/>
    </location>
</feature>
<dbReference type="Pfam" id="PF01823">
    <property type="entry name" value="MACPF"/>
    <property type="match status" value="1"/>
</dbReference>